<keyword evidence="6" id="KW-1185">Reference proteome</keyword>
<accession>A0A914PYQ5</accession>
<sequence length="163" mass="18975">MTHENFNGPELHKCFNVLKLIENGLVDLVKDYENYIIDFTTKKFGKDFNDPKVFVNVIAEAHEKFDKLTTKTFDRHREFTEIMDRALRTIVNGDKLSKPGDKLARYSDAMLRKSATPDAERKPENLGIALKYLNDKEQFEKPYQMLLANRLLGLILYKSLLEC</sequence>
<dbReference type="SUPFAM" id="SSF75632">
    <property type="entry name" value="Cullin homology domain"/>
    <property type="match status" value="1"/>
</dbReference>
<dbReference type="InterPro" id="IPR036317">
    <property type="entry name" value="Cullin_homology_sf"/>
</dbReference>
<reference evidence="7" key="1">
    <citation type="submission" date="2022-11" db="UniProtKB">
        <authorList>
            <consortium name="WormBaseParasite"/>
        </authorList>
    </citation>
    <scope>IDENTIFICATION</scope>
</reference>
<dbReference type="GO" id="GO:0031625">
    <property type="term" value="F:ubiquitin protein ligase binding"/>
    <property type="evidence" value="ECO:0007669"/>
    <property type="project" value="InterPro"/>
</dbReference>
<proteinExistence type="inferred from homology"/>
<dbReference type="AlphaFoldDB" id="A0A914PYQ5"/>
<dbReference type="SUPFAM" id="SSF74788">
    <property type="entry name" value="Cullin repeat-like"/>
    <property type="match status" value="1"/>
</dbReference>
<organism evidence="6 7">
    <name type="scientific">Panagrolaimus davidi</name>
    <dbReference type="NCBI Taxonomy" id="227884"/>
    <lineage>
        <taxon>Eukaryota</taxon>
        <taxon>Metazoa</taxon>
        <taxon>Ecdysozoa</taxon>
        <taxon>Nematoda</taxon>
        <taxon>Chromadorea</taxon>
        <taxon>Rhabditida</taxon>
        <taxon>Tylenchina</taxon>
        <taxon>Panagrolaimomorpha</taxon>
        <taxon>Panagrolaimoidea</taxon>
        <taxon>Panagrolaimidae</taxon>
        <taxon>Panagrolaimus</taxon>
    </lineage>
</organism>
<feature type="domain" description="Cullin family profile" evidence="5">
    <location>
        <begin position="98"/>
        <end position="152"/>
    </location>
</feature>
<dbReference type="PROSITE" id="PS50069">
    <property type="entry name" value="CULLIN_2"/>
    <property type="match status" value="1"/>
</dbReference>
<dbReference type="Gene3D" id="1.20.1310.10">
    <property type="entry name" value="Cullin Repeats"/>
    <property type="match status" value="2"/>
</dbReference>
<evidence type="ECO:0000256" key="3">
    <source>
        <dbReference type="PROSITE-ProRule" id="PRU00330"/>
    </source>
</evidence>
<evidence type="ECO:0000313" key="6">
    <source>
        <dbReference type="Proteomes" id="UP000887578"/>
    </source>
</evidence>
<keyword evidence="2" id="KW-0833">Ubl conjugation pathway</keyword>
<evidence type="ECO:0000256" key="1">
    <source>
        <dbReference type="ARBA" id="ARBA00006019"/>
    </source>
</evidence>
<evidence type="ECO:0000259" key="5">
    <source>
        <dbReference type="PROSITE" id="PS50069"/>
    </source>
</evidence>
<dbReference type="GO" id="GO:0006511">
    <property type="term" value="P:ubiquitin-dependent protein catabolic process"/>
    <property type="evidence" value="ECO:0007669"/>
    <property type="project" value="InterPro"/>
</dbReference>
<dbReference type="InterPro" id="IPR016159">
    <property type="entry name" value="Cullin_repeat-like_dom_sf"/>
</dbReference>
<dbReference type="Proteomes" id="UP000887578">
    <property type="component" value="Unplaced"/>
</dbReference>
<evidence type="ECO:0000313" key="7">
    <source>
        <dbReference type="WBParaSite" id="PDA_v2.g21602.t1"/>
    </source>
</evidence>
<dbReference type="InterPro" id="IPR016158">
    <property type="entry name" value="Cullin_homology"/>
</dbReference>
<evidence type="ECO:0000256" key="4">
    <source>
        <dbReference type="RuleBase" id="RU003829"/>
    </source>
</evidence>
<dbReference type="InterPro" id="IPR045093">
    <property type="entry name" value="Cullin"/>
</dbReference>
<dbReference type="PANTHER" id="PTHR11932">
    <property type="entry name" value="CULLIN"/>
    <property type="match status" value="1"/>
</dbReference>
<protein>
    <submittedName>
        <fullName evidence="7">Cullin family profile domain-containing protein</fullName>
    </submittedName>
</protein>
<name>A0A914PYQ5_9BILA</name>
<dbReference type="WBParaSite" id="PDA_v2.g21602.t1">
    <property type="protein sequence ID" value="PDA_v2.g21602.t1"/>
    <property type="gene ID" value="PDA_v2.g21602"/>
</dbReference>
<evidence type="ECO:0000256" key="2">
    <source>
        <dbReference type="ARBA" id="ARBA00022786"/>
    </source>
</evidence>
<dbReference type="InterPro" id="IPR001373">
    <property type="entry name" value="Cullin_N"/>
</dbReference>
<comment type="similarity">
    <text evidence="1 3 4">Belongs to the cullin family.</text>
</comment>
<dbReference type="Pfam" id="PF00888">
    <property type="entry name" value="Cullin"/>
    <property type="match status" value="1"/>
</dbReference>